<feature type="compositionally biased region" description="Basic and acidic residues" evidence="5">
    <location>
        <begin position="1480"/>
        <end position="1493"/>
    </location>
</feature>
<dbReference type="InterPro" id="IPR013103">
    <property type="entry name" value="RVT_2"/>
</dbReference>
<keyword evidence="4" id="KW-0175">Coiled coil</keyword>
<sequence>MDGNNQIIPIATGVSQGEIGESWTCESYKLLYWKTCKVNTEQEFNKLMSDIQAVRPDAHHKLVEAGIEKWSRAKCPANRYNYMTSNSAESVNALTKEVRKIPITALMDCYRDRLRKWYYEHSQDEELLGLKVFMKLLLLILKTKWVELKAGSTLLIASPNEHQLKFNTYKNAKSLMQAIKNRYGGNAATKKTQKNLLKQQYENFVASSTEKFLRSLSQEWTMHTIVRRNKPEIETLSLDDLFNNLKTYESEGVNTANTQGAADSSTTVENVSDAVIYSFFASQLSIPHLDNEDIQQTHPNDLKDIDLRWNIAMLTIRARRFLKNTGRKLDMANKERIGFDKSKSDQAEDGPTNFALMAYSLTSLHSSTNSKVSNDSNCCSYCLKCVKDLKEQNKQLVKDLRTARVSVVSYKTGLESVEARLLVFKKNESVYMEDIKLLKCDIYIRDLDITELKRKLELATKEKDKVQLTVQTFENLSKSLSKLLDSRILDKCKTGLGYNVVPPFYTGNFMPLKPNLVYPSLDDFVDESVSESVVKNPIVDSNKRKTIRRENGAPIIKDWVSESKEEDEPTPDTYRSPRRNKRNWNQQMSQKLGSDFEMFNKACHVCGSFDHLKNDCKNWYNNERFVKPVWNYNQRGNPQQGLKDKGVIDSGCSRHMIENRSYLTDYKEIDGGFVAFGGNSKRGKITGKGKIRTGKLDFEDVYFIKELKFNLLSVSQMCDKKNSVLFTDNACVVLSPDFKLTDESRVLLKVPRKDNMYSVDLKNVVPQGGLTCLFAKATLEESNLWHRRLRHGIKREFSVARTPQQNIVAERKNRTQIDVAKTMLADLKLPTTFWAEAINTACYVQNRVLVIKPHNKTPYELFLGRKLALSFMRPFRCPVIILNTIDHLGKLIGKADEGENQKKDSEDPRNEDSEALITEEPRVNQEKDSVNSTNRVNVVNAASNEVNAVGSKWVFRKKLDEKGIVIRNKERLVAQGHTQEEGIDYDEVFAPVARIEAIRLFLAYASFKHFVVYQMDVKSTFLYRKIEEDVYVCQPLGFKDPDFPNKVYKVENALYGLHQAPRACDYAGASLDRKSTTGGWEVNYANMQGIIQNDDWNEVEQLLRIELRLTLSEGFEQIIDFLNVNPIKYALTIHAKVDRKKAIISEATIKRDLKFKDEGGIDCLSNKVIFEQLTLMSSTMDSAIICLATNQKFNFSKYIFEKIVVDEAVNEEMYDSLERATTTATSLDAEQDRGNISKTQSKATPNEPSSPETSSGGGPRRQDTMGDTIAQTRSKNVSKQSNDPPLSRVNTLGRGKDRLKLNELIEIYTKLQQRVIDIENTKTVQAQEISSLKKRVKRLEKKTRSRTHRLKKVYKGRNIADIDANAESTLVNETAEDHERIEETVRTAALITTVDVTPDELTMAQELVEIKKSNPKGDKVVIEQEPEQGATTTTTTTTTITIPTPDSTRPKARRVVMQELSETPTTTIPISSKVQNKGKVQREQEKQKVEDDKESKELKKCLEIIPDDGDDVTIDDTPLSIKTLIIHYKIYKEGIKSYFQIFKADGNSQMYLTFSKMLKNFDREDLKVL</sequence>
<dbReference type="Pfam" id="PF22936">
    <property type="entry name" value="Pol_BBD"/>
    <property type="match status" value="1"/>
</dbReference>
<name>A0A6L2LTT6_TANCI</name>
<evidence type="ECO:0000256" key="4">
    <source>
        <dbReference type="SAM" id="Coils"/>
    </source>
</evidence>
<dbReference type="Gene3D" id="3.30.420.10">
    <property type="entry name" value="Ribonuclease H-like superfamily/Ribonuclease H"/>
    <property type="match status" value="1"/>
</dbReference>
<evidence type="ECO:0000256" key="3">
    <source>
        <dbReference type="ARBA" id="ARBA00022801"/>
    </source>
</evidence>
<evidence type="ECO:0000256" key="2">
    <source>
        <dbReference type="ARBA" id="ARBA00022723"/>
    </source>
</evidence>
<feature type="region of interest" description="Disordered" evidence="5">
    <location>
        <begin position="1427"/>
        <end position="1451"/>
    </location>
</feature>
<organism evidence="7">
    <name type="scientific">Tanacetum cinerariifolium</name>
    <name type="common">Dalmatian daisy</name>
    <name type="synonym">Chrysanthemum cinerariifolium</name>
    <dbReference type="NCBI Taxonomy" id="118510"/>
    <lineage>
        <taxon>Eukaryota</taxon>
        <taxon>Viridiplantae</taxon>
        <taxon>Streptophyta</taxon>
        <taxon>Embryophyta</taxon>
        <taxon>Tracheophyta</taxon>
        <taxon>Spermatophyta</taxon>
        <taxon>Magnoliopsida</taxon>
        <taxon>eudicotyledons</taxon>
        <taxon>Gunneridae</taxon>
        <taxon>Pentapetalae</taxon>
        <taxon>asterids</taxon>
        <taxon>campanulids</taxon>
        <taxon>Asterales</taxon>
        <taxon>Asteraceae</taxon>
        <taxon>Asteroideae</taxon>
        <taxon>Anthemideae</taxon>
        <taxon>Anthemidinae</taxon>
        <taxon>Tanacetum</taxon>
    </lineage>
</organism>
<dbReference type="InterPro" id="IPR054722">
    <property type="entry name" value="PolX-like_BBD"/>
</dbReference>
<dbReference type="InterPro" id="IPR036397">
    <property type="entry name" value="RNaseH_sf"/>
</dbReference>
<dbReference type="InterPro" id="IPR039537">
    <property type="entry name" value="Retrotran_Ty1/copia-like"/>
</dbReference>
<evidence type="ECO:0000313" key="7">
    <source>
        <dbReference type="EMBL" id="GEU63714.1"/>
    </source>
</evidence>
<feature type="region of interest" description="Disordered" evidence="5">
    <location>
        <begin position="559"/>
        <end position="584"/>
    </location>
</feature>
<dbReference type="PANTHER" id="PTHR42648">
    <property type="entry name" value="TRANSPOSASE, PUTATIVE-RELATED"/>
    <property type="match status" value="1"/>
</dbReference>
<dbReference type="InterPro" id="IPR012337">
    <property type="entry name" value="RNaseH-like_sf"/>
</dbReference>
<protein>
    <submittedName>
        <fullName evidence="7">Ribonuclease H-like domain-containing protein</fullName>
    </submittedName>
</protein>
<evidence type="ECO:0000259" key="6">
    <source>
        <dbReference type="PROSITE" id="PS50994"/>
    </source>
</evidence>
<reference evidence="7" key="1">
    <citation type="journal article" date="2019" name="Sci. Rep.">
        <title>Draft genome of Tanacetum cinerariifolium, the natural source of mosquito coil.</title>
        <authorList>
            <person name="Yamashiro T."/>
            <person name="Shiraishi A."/>
            <person name="Satake H."/>
            <person name="Nakayama K."/>
        </authorList>
    </citation>
    <scope>NUCLEOTIDE SEQUENCE</scope>
</reference>
<accession>A0A6L2LTT6</accession>
<gene>
    <name evidence="7" type="ORF">Tci_035692</name>
</gene>
<dbReference type="PROSITE" id="PS50994">
    <property type="entry name" value="INTEGRASE"/>
    <property type="match status" value="1"/>
</dbReference>
<dbReference type="GO" id="GO:0008233">
    <property type="term" value="F:peptidase activity"/>
    <property type="evidence" value="ECO:0007669"/>
    <property type="project" value="UniProtKB-KW"/>
</dbReference>
<feature type="compositionally biased region" description="Low complexity" evidence="5">
    <location>
        <begin position="1431"/>
        <end position="1445"/>
    </location>
</feature>
<dbReference type="SUPFAM" id="SSF53098">
    <property type="entry name" value="Ribonuclease H-like"/>
    <property type="match status" value="1"/>
</dbReference>
<dbReference type="GO" id="GO:0046872">
    <property type="term" value="F:metal ion binding"/>
    <property type="evidence" value="ECO:0007669"/>
    <property type="project" value="UniProtKB-KW"/>
</dbReference>
<feature type="compositionally biased region" description="Polar residues" evidence="5">
    <location>
        <begin position="1269"/>
        <end position="1290"/>
    </location>
</feature>
<evidence type="ECO:0000256" key="1">
    <source>
        <dbReference type="ARBA" id="ARBA00022670"/>
    </source>
</evidence>
<feature type="compositionally biased region" description="Basic and acidic residues" evidence="5">
    <location>
        <begin position="919"/>
        <end position="929"/>
    </location>
</feature>
<dbReference type="GO" id="GO:0006508">
    <property type="term" value="P:proteolysis"/>
    <property type="evidence" value="ECO:0007669"/>
    <property type="project" value="UniProtKB-KW"/>
</dbReference>
<dbReference type="GO" id="GO:0015074">
    <property type="term" value="P:DNA integration"/>
    <property type="evidence" value="ECO:0007669"/>
    <property type="project" value="InterPro"/>
</dbReference>
<dbReference type="PANTHER" id="PTHR42648:SF32">
    <property type="entry name" value="RIBONUCLEASE H-LIKE DOMAIN, GAG-PRE-INTEGRASE DOMAIN PROTEIN-RELATED"/>
    <property type="match status" value="1"/>
</dbReference>
<keyword evidence="2" id="KW-0479">Metal-binding</keyword>
<dbReference type="GO" id="GO:0003676">
    <property type="term" value="F:nucleic acid binding"/>
    <property type="evidence" value="ECO:0007669"/>
    <property type="project" value="InterPro"/>
</dbReference>
<proteinExistence type="predicted"/>
<feature type="region of interest" description="Disordered" evidence="5">
    <location>
        <begin position="1222"/>
        <end position="1294"/>
    </location>
</feature>
<feature type="compositionally biased region" description="Basic and acidic residues" evidence="5">
    <location>
        <begin position="896"/>
        <end position="912"/>
    </location>
</feature>
<evidence type="ECO:0000256" key="5">
    <source>
        <dbReference type="SAM" id="MobiDB-lite"/>
    </source>
</evidence>
<dbReference type="Pfam" id="PF07727">
    <property type="entry name" value="RVT_2"/>
    <property type="match status" value="1"/>
</dbReference>
<feature type="region of interest" description="Disordered" evidence="5">
    <location>
        <begin position="896"/>
        <end position="931"/>
    </location>
</feature>
<keyword evidence="3" id="KW-0378">Hydrolase</keyword>
<feature type="domain" description="Integrase catalytic" evidence="6">
    <location>
        <begin position="790"/>
        <end position="866"/>
    </location>
</feature>
<feature type="coiled-coil region" evidence="4">
    <location>
        <begin position="1301"/>
        <end position="1342"/>
    </location>
</feature>
<feature type="compositionally biased region" description="Low complexity" evidence="5">
    <location>
        <begin position="1244"/>
        <end position="1254"/>
    </location>
</feature>
<dbReference type="InterPro" id="IPR001584">
    <property type="entry name" value="Integrase_cat-core"/>
</dbReference>
<feature type="region of interest" description="Disordered" evidence="5">
    <location>
        <begin position="1465"/>
        <end position="1493"/>
    </location>
</feature>
<keyword evidence="1" id="KW-0645">Protease</keyword>
<dbReference type="EMBL" id="BKCJ010004896">
    <property type="protein sequence ID" value="GEU63714.1"/>
    <property type="molecule type" value="Genomic_DNA"/>
</dbReference>
<comment type="caution">
    <text evidence="7">The sequence shown here is derived from an EMBL/GenBank/DDBJ whole genome shotgun (WGS) entry which is preliminary data.</text>
</comment>